<sequence>LAWAVSPAIPSPQPNTHVLSDSLSIPIIDSKGRIIAVLGGMPKDVEAWTVVMEEAARLLDTRVHACSFTTEQLHHRRAQEPYPSISRGPSHGGGQTEPGELCNNAHNTVVTDELLAHESFKRLAGFANCLMRTFAPLLFAFYEAQMALIAAWRPSLRWNFARSVFAACTFNFGPHAITVPHLNFANLAWGWCAITALGYFDPDVGGHLILWDLKLVIRFPPGSTILIRHSNVPIGSHERRFSFTQYSAGGLFRWIRNGFQTDEAFEAKATHGEKAAKTAADVTRWAEGIAMYTTVDSKAL</sequence>
<name>A0AAD7I8V3_9AGAR</name>
<feature type="region of interest" description="Disordered" evidence="1">
    <location>
        <begin position="72"/>
        <end position="98"/>
    </location>
</feature>
<dbReference type="EMBL" id="JARKIB010000120">
    <property type="protein sequence ID" value="KAJ7736636.1"/>
    <property type="molecule type" value="Genomic_DNA"/>
</dbReference>
<dbReference type="AlphaFoldDB" id="A0AAD7I8V3"/>
<dbReference type="Proteomes" id="UP001215598">
    <property type="component" value="Unassembled WGS sequence"/>
</dbReference>
<keyword evidence="3" id="KW-1185">Reference proteome</keyword>
<comment type="caution">
    <text evidence="2">The sequence shown here is derived from an EMBL/GenBank/DDBJ whole genome shotgun (WGS) entry which is preliminary data.</text>
</comment>
<feature type="non-terminal residue" evidence="2">
    <location>
        <position position="1"/>
    </location>
</feature>
<dbReference type="Gene3D" id="3.60.130.30">
    <property type="match status" value="1"/>
</dbReference>
<evidence type="ECO:0000313" key="2">
    <source>
        <dbReference type="EMBL" id="KAJ7736636.1"/>
    </source>
</evidence>
<accession>A0AAD7I8V3</accession>
<evidence type="ECO:0000256" key="1">
    <source>
        <dbReference type="SAM" id="MobiDB-lite"/>
    </source>
</evidence>
<gene>
    <name evidence="2" type="ORF">B0H16DRAFT_1326460</name>
</gene>
<proteinExistence type="predicted"/>
<evidence type="ECO:0000313" key="3">
    <source>
        <dbReference type="Proteomes" id="UP001215598"/>
    </source>
</evidence>
<reference evidence="2" key="1">
    <citation type="submission" date="2023-03" db="EMBL/GenBank/DDBJ databases">
        <title>Massive genome expansion in bonnet fungi (Mycena s.s.) driven by repeated elements and novel gene families across ecological guilds.</title>
        <authorList>
            <consortium name="Lawrence Berkeley National Laboratory"/>
            <person name="Harder C.B."/>
            <person name="Miyauchi S."/>
            <person name="Viragh M."/>
            <person name="Kuo A."/>
            <person name="Thoen E."/>
            <person name="Andreopoulos B."/>
            <person name="Lu D."/>
            <person name="Skrede I."/>
            <person name="Drula E."/>
            <person name="Henrissat B."/>
            <person name="Morin E."/>
            <person name="Kohler A."/>
            <person name="Barry K."/>
            <person name="LaButti K."/>
            <person name="Morin E."/>
            <person name="Salamov A."/>
            <person name="Lipzen A."/>
            <person name="Mereny Z."/>
            <person name="Hegedus B."/>
            <person name="Baldrian P."/>
            <person name="Stursova M."/>
            <person name="Weitz H."/>
            <person name="Taylor A."/>
            <person name="Grigoriev I.V."/>
            <person name="Nagy L.G."/>
            <person name="Martin F."/>
            <person name="Kauserud H."/>
        </authorList>
    </citation>
    <scope>NUCLEOTIDE SEQUENCE</scope>
    <source>
        <strain evidence="2">CBHHK182m</strain>
    </source>
</reference>
<protein>
    <submittedName>
        <fullName evidence="2">Uncharacterized protein</fullName>
    </submittedName>
</protein>
<organism evidence="2 3">
    <name type="scientific">Mycena metata</name>
    <dbReference type="NCBI Taxonomy" id="1033252"/>
    <lineage>
        <taxon>Eukaryota</taxon>
        <taxon>Fungi</taxon>
        <taxon>Dikarya</taxon>
        <taxon>Basidiomycota</taxon>
        <taxon>Agaricomycotina</taxon>
        <taxon>Agaricomycetes</taxon>
        <taxon>Agaricomycetidae</taxon>
        <taxon>Agaricales</taxon>
        <taxon>Marasmiineae</taxon>
        <taxon>Mycenaceae</taxon>
        <taxon>Mycena</taxon>
    </lineage>
</organism>